<dbReference type="Proteomes" id="UP000095286">
    <property type="component" value="Unplaced"/>
</dbReference>
<protein>
    <submittedName>
        <fullName evidence="2">Guanine nucleotide-binding protein alpha-6 subunit</fullName>
    </submittedName>
</protein>
<evidence type="ECO:0000313" key="1">
    <source>
        <dbReference type="Proteomes" id="UP000095286"/>
    </source>
</evidence>
<name>A0AC35U5A2_9BILA</name>
<sequence length="306" mass="35544">MGSGQSLRPMRDSSAKSDSATRSSAKANSKNIDKQLSKDESTELKKFKILLLGGSECGKTTIFNQMRVLHANGFDDTDKPQYKKRIIDNTIQSLYQLIEFSKTYMDNVERTMNKDFIPTTEDIMHARHRTTGTVELEFKFKKVNFKIVDVGGQRSERKKWIHVFDNIDMLLFIVSLTEFSQKDPEDEKYNRLKQNRNIFQTAVQSNYFRKSAIVLFLNKYDIFQEQLKYTKLEKWFVEYDGPPRDTNILDDASNFIKNYFQKCVPDRNKFFSFVTTATDTNNVDLVFASSVSYIVNQNLKAAGIHE</sequence>
<organism evidence="1 2">
    <name type="scientific">Rhabditophanes sp. KR3021</name>
    <dbReference type="NCBI Taxonomy" id="114890"/>
    <lineage>
        <taxon>Eukaryota</taxon>
        <taxon>Metazoa</taxon>
        <taxon>Ecdysozoa</taxon>
        <taxon>Nematoda</taxon>
        <taxon>Chromadorea</taxon>
        <taxon>Rhabditida</taxon>
        <taxon>Tylenchina</taxon>
        <taxon>Panagrolaimomorpha</taxon>
        <taxon>Strongyloidoidea</taxon>
        <taxon>Alloionematidae</taxon>
        <taxon>Rhabditophanes</taxon>
    </lineage>
</organism>
<dbReference type="WBParaSite" id="RSKR_0000801700.1">
    <property type="protein sequence ID" value="RSKR_0000801700.1"/>
    <property type="gene ID" value="RSKR_0000801700"/>
</dbReference>
<reference evidence="2" key="1">
    <citation type="submission" date="2016-11" db="UniProtKB">
        <authorList>
            <consortium name="WormBaseParasite"/>
        </authorList>
    </citation>
    <scope>IDENTIFICATION</scope>
    <source>
        <strain evidence="2">KR3021</strain>
    </source>
</reference>
<accession>A0AC35U5A2</accession>
<proteinExistence type="predicted"/>
<evidence type="ECO:0000313" key="2">
    <source>
        <dbReference type="WBParaSite" id="RSKR_0000801700.1"/>
    </source>
</evidence>